<dbReference type="Proteomes" id="UP001069090">
    <property type="component" value="Unassembled WGS sequence"/>
</dbReference>
<evidence type="ECO:0000313" key="2">
    <source>
        <dbReference type="Proteomes" id="UP001069090"/>
    </source>
</evidence>
<dbReference type="RefSeq" id="WP_258331355.1">
    <property type="nucleotide sequence ID" value="NZ_JAPTGG010000006.1"/>
</dbReference>
<dbReference type="AlphaFoldDB" id="A0A9J6RKH6"/>
<reference evidence="1 2" key="1">
    <citation type="submission" date="2022-12" db="EMBL/GenBank/DDBJ databases">
        <title>Dasania phycosphaerae sp. nov., isolated from particulate material of the south coast of Korea.</title>
        <authorList>
            <person name="Jiang Y."/>
        </authorList>
    </citation>
    <scope>NUCLEOTIDE SEQUENCE [LARGE SCALE GENOMIC DNA]</scope>
    <source>
        <strain evidence="1 2">GY-19</strain>
    </source>
</reference>
<dbReference type="EMBL" id="JAPTGG010000006">
    <property type="protein sequence ID" value="MCZ0865206.1"/>
    <property type="molecule type" value="Genomic_DNA"/>
</dbReference>
<comment type="caution">
    <text evidence="1">The sequence shown here is derived from an EMBL/GenBank/DDBJ whole genome shotgun (WGS) entry which is preliminary data.</text>
</comment>
<proteinExistence type="predicted"/>
<name>A0A9J6RKH6_9GAMM</name>
<protein>
    <submittedName>
        <fullName evidence="1">Uncharacterized protein</fullName>
    </submittedName>
</protein>
<organism evidence="1 2">
    <name type="scientific">Dasania phycosphaerae</name>
    <dbReference type="NCBI Taxonomy" id="2950436"/>
    <lineage>
        <taxon>Bacteria</taxon>
        <taxon>Pseudomonadati</taxon>
        <taxon>Pseudomonadota</taxon>
        <taxon>Gammaproteobacteria</taxon>
        <taxon>Cellvibrionales</taxon>
        <taxon>Spongiibacteraceae</taxon>
        <taxon>Dasania</taxon>
    </lineage>
</organism>
<gene>
    <name evidence="1" type="ORF">O0V09_08350</name>
</gene>
<keyword evidence="2" id="KW-1185">Reference proteome</keyword>
<evidence type="ECO:0000313" key="1">
    <source>
        <dbReference type="EMBL" id="MCZ0865206.1"/>
    </source>
</evidence>
<sequence>MLQASKTLNKQRQRTAKAARCLRRYGSDMRKTLVLIFILSFSSFINAATPKILQKLDIVISSDSTNEAKEDAIGWIASDLTDNGDNSYGRQDFSYIIPHIDSLINLMQEEIFFFHVYHILTREYGVSCHIKIADERKNKIVKSIKKLKVNSDYYLHQFNNFWPVCSVN</sequence>
<accession>A0A9J6RKH6</accession>